<dbReference type="EMBL" id="JAERQJ010000010">
    <property type="protein sequence ID" value="MBL0685612.1"/>
    <property type="molecule type" value="Genomic_DNA"/>
</dbReference>
<sequence>MKSRIFQILLISVLLTGCQKEEKQSPFDISNNRIGFLTNEIKVSQLDSVFANDSIAKAITNKNSLSSSNEIEIYEKGGAKLLVLEVKNESDPSSTIENIQIIDPRYKTSSGLSSGGVFKNIKDHYTISKINNTLSTAVIFVDSIQAYFTIDKKELPKKFQNTTDAKIDVSDIPDSAKIKHFWISWDASN</sequence>
<dbReference type="RefSeq" id="WP_201923881.1">
    <property type="nucleotide sequence ID" value="NZ_BAABAX010000030.1"/>
</dbReference>
<proteinExistence type="predicted"/>
<organism evidence="1 2">
    <name type="scientific">Aquimarina mytili</name>
    <dbReference type="NCBI Taxonomy" id="874423"/>
    <lineage>
        <taxon>Bacteria</taxon>
        <taxon>Pseudomonadati</taxon>
        <taxon>Bacteroidota</taxon>
        <taxon>Flavobacteriia</taxon>
        <taxon>Flavobacteriales</taxon>
        <taxon>Flavobacteriaceae</taxon>
        <taxon>Aquimarina</taxon>
    </lineage>
</organism>
<keyword evidence="2" id="KW-1185">Reference proteome</keyword>
<dbReference type="AlphaFoldDB" id="A0A936ZWK1"/>
<dbReference type="PROSITE" id="PS51257">
    <property type="entry name" value="PROKAR_LIPOPROTEIN"/>
    <property type="match status" value="1"/>
</dbReference>
<evidence type="ECO:0000313" key="1">
    <source>
        <dbReference type="EMBL" id="MBL0685612.1"/>
    </source>
</evidence>
<dbReference type="Proteomes" id="UP000651057">
    <property type="component" value="Unassembled WGS sequence"/>
</dbReference>
<evidence type="ECO:0008006" key="3">
    <source>
        <dbReference type="Google" id="ProtNLM"/>
    </source>
</evidence>
<gene>
    <name evidence="1" type="ORF">JJQ60_18900</name>
</gene>
<protein>
    <recommendedName>
        <fullName evidence="3">Lipoprotein</fullName>
    </recommendedName>
</protein>
<accession>A0A936ZWK1</accession>
<reference evidence="1" key="1">
    <citation type="submission" date="2021-01" db="EMBL/GenBank/DDBJ databases">
        <authorList>
            <person name="Zhong Y.L."/>
        </authorList>
    </citation>
    <scope>NUCLEOTIDE SEQUENCE</scope>
    <source>
        <strain evidence="1">KCTC 23302</strain>
    </source>
</reference>
<name>A0A936ZWK1_9FLAO</name>
<comment type="caution">
    <text evidence="1">The sequence shown here is derived from an EMBL/GenBank/DDBJ whole genome shotgun (WGS) entry which is preliminary data.</text>
</comment>
<evidence type="ECO:0000313" key="2">
    <source>
        <dbReference type="Proteomes" id="UP000651057"/>
    </source>
</evidence>